<dbReference type="RefSeq" id="WP_120180827.1">
    <property type="nucleotide sequence ID" value="NZ_MBTA01000004.1"/>
</dbReference>
<feature type="compositionally biased region" description="Low complexity" evidence="1">
    <location>
        <begin position="99"/>
        <end position="117"/>
    </location>
</feature>
<reference evidence="3 4" key="1">
    <citation type="submission" date="2016-07" db="EMBL/GenBank/DDBJ databases">
        <title>Genome of Pelobium manganitolerans.</title>
        <authorList>
            <person name="Wu S."/>
            <person name="Wang G."/>
        </authorList>
    </citation>
    <scope>NUCLEOTIDE SEQUENCE [LARGE SCALE GENOMIC DNA]</scope>
    <source>
        <strain evidence="3 4">YS-25</strain>
    </source>
</reference>
<feature type="transmembrane region" description="Helical" evidence="2">
    <location>
        <begin position="211"/>
        <end position="228"/>
    </location>
</feature>
<keyword evidence="2" id="KW-0472">Membrane</keyword>
<dbReference type="Proteomes" id="UP000283433">
    <property type="component" value="Unassembled WGS sequence"/>
</dbReference>
<proteinExistence type="predicted"/>
<comment type="caution">
    <text evidence="3">The sequence shown here is derived from an EMBL/GenBank/DDBJ whole genome shotgun (WGS) entry which is preliminary data.</text>
</comment>
<keyword evidence="2" id="KW-1133">Transmembrane helix</keyword>
<evidence type="ECO:0000256" key="2">
    <source>
        <dbReference type="SAM" id="Phobius"/>
    </source>
</evidence>
<feature type="transmembrane region" description="Helical" evidence="2">
    <location>
        <begin position="20"/>
        <end position="42"/>
    </location>
</feature>
<keyword evidence="2" id="KW-0812">Transmembrane</keyword>
<dbReference type="AlphaFoldDB" id="A0A419S9J1"/>
<feature type="transmembrane region" description="Helical" evidence="2">
    <location>
        <begin position="54"/>
        <end position="76"/>
    </location>
</feature>
<evidence type="ECO:0000256" key="1">
    <source>
        <dbReference type="SAM" id="MobiDB-lite"/>
    </source>
</evidence>
<accession>A0A419S9J1</accession>
<evidence type="ECO:0000313" key="3">
    <source>
        <dbReference type="EMBL" id="RKD18649.1"/>
    </source>
</evidence>
<protein>
    <submittedName>
        <fullName evidence="3">Uncharacterized protein</fullName>
    </submittedName>
</protein>
<sequence length="339" mass="38977">MKEKLPLNEQDISKIRNHLIPILVFPFLAVGMFYGFYSLFWSDSQFLQDKTGQYMLVGFSVFFFGIIAYMISTTVIDLRRGFKYRITGTITDKKLDVRTSTTHSSNGKTGSSSSHSSTSRHYYVYIDDVQYSIEQQYYGKVKVGNDVILEKAPKSNITLLLEVTDANEISLVQSTETDNDKQFLNSIPKKVPFKQEDFKALKRGFMAKQKIRVMWFLPTVLIALLLVWNGMQAFLVFLFPLVLIPAYQLWKFTRELSQYNSNKQYAYKEGIPAIVEDKSKYAYNGRASNNVKTTQGYLKVNNQLYEKLNPGDTVTLFKPAKGKQVLSVLTVDKEELYLM</sequence>
<dbReference type="EMBL" id="MBTA01000004">
    <property type="protein sequence ID" value="RKD18649.1"/>
    <property type="molecule type" value="Genomic_DNA"/>
</dbReference>
<gene>
    <name evidence="3" type="ORF">BCY91_15040</name>
</gene>
<evidence type="ECO:0000313" key="4">
    <source>
        <dbReference type="Proteomes" id="UP000283433"/>
    </source>
</evidence>
<name>A0A419S9J1_9SPHI</name>
<keyword evidence="4" id="KW-1185">Reference proteome</keyword>
<organism evidence="3 4">
    <name type="scientific">Pelobium manganitolerans</name>
    <dbReference type="NCBI Taxonomy" id="1842495"/>
    <lineage>
        <taxon>Bacteria</taxon>
        <taxon>Pseudomonadati</taxon>
        <taxon>Bacteroidota</taxon>
        <taxon>Sphingobacteriia</taxon>
        <taxon>Sphingobacteriales</taxon>
        <taxon>Sphingobacteriaceae</taxon>
        <taxon>Pelobium</taxon>
    </lineage>
</organism>
<dbReference type="OrthoDB" id="1416263at2"/>
<feature type="region of interest" description="Disordered" evidence="1">
    <location>
        <begin position="98"/>
        <end position="117"/>
    </location>
</feature>